<accession>A0AAE1DJA3</accession>
<keyword evidence="2" id="KW-1185">Reference proteome</keyword>
<proteinExistence type="predicted"/>
<name>A0AAE1DJA3_9GAST</name>
<dbReference type="EMBL" id="JAWDGP010003608">
    <property type="protein sequence ID" value="KAK3772711.1"/>
    <property type="molecule type" value="Genomic_DNA"/>
</dbReference>
<dbReference type="AlphaFoldDB" id="A0AAE1DJA3"/>
<evidence type="ECO:0000313" key="2">
    <source>
        <dbReference type="Proteomes" id="UP001283361"/>
    </source>
</evidence>
<comment type="caution">
    <text evidence="1">The sequence shown here is derived from an EMBL/GenBank/DDBJ whole genome shotgun (WGS) entry which is preliminary data.</text>
</comment>
<evidence type="ECO:0000313" key="1">
    <source>
        <dbReference type="EMBL" id="KAK3772711.1"/>
    </source>
</evidence>
<protein>
    <submittedName>
        <fullName evidence="1">Uncharacterized protein</fullName>
    </submittedName>
</protein>
<sequence>MRDEVQQLLASKTTGLQDILPFLELNSFWLTKQQGIKIYFLFRRSKVCGLRNNKASRYPFFFGAQQFLANETTGLQDILPFLELNSFWLTKQQGIKIYFLFRRSKVCGLRNNKASRYPFFFGAQQFLANETTRLQDILPFLELNSFWLRKQQGIKIYFLFRRSKVCGLRNNKASRYPSFFGAQQFLANETTGLQDILPFLELNSFWLTKQQGIKIYFLFRRSKVCGLRNNKASRYPFFFGAQQFLANETTRLQDILPFLELNSFWLRKQQGIKIYFLFRRSKVCGLRNNKASRYPSFFGDQQFLAKETTRHQDILPFVQFNSC</sequence>
<dbReference type="Proteomes" id="UP001283361">
    <property type="component" value="Unassembled WGS sequence"/>
</dbReference>
<gene>
    <name evidence="1" type="ORF">RRG08_016122</name>
</gene>
<reference evidence="1" key="1">
    <citation type="journal article" date="2023" name="G3 (Bethesda)">
        <title>A reference genome for the long-term kleptoplast-retaining sea slug Elysia crispata morphotype clarki.</title>
        <authorList>
            <person name="Eastman K.E."/>
            <person name="Pendleton A.L."/>
            <person name="Shaikh M.A."/>
            <person name="Suttiyut T."/>
            <person name="Ogas R."/>
            <person name="Tomko P."/>
            <person name="Gavelis G."/>
            <person name="Widhalm J.R."/>
            <person name="Wisecaver J.H."/>
        </authorList>
    </citation>
    <scope>NUCLEOTIDE SEQUENCE</scope>
    <source>
        <strain evidence="1">ECLA1</strain>
    </source>
</reference>
<organism evidence="1 2">
    <name type="scientific">Elysia crispata</name>
    <name type="common">lettuce slug</name>
    <dbReference type="NCBI Taxonomy" id="231223"/>
    <lineage>
        <taxon>Eukaryota</taxon>
        <taxon>Metazoa</taxon>
        <taxon>Spiralia</taxon>
        <taxon>Lophotrochozoa</taxon>
        <taxon>Mollusca</taxon>
        <taxon>Gastropoda</taxon>
        <taxon>Heterobranchia</taxon>
        <taxon>Euthyneura</taxon>
        <taxon>Panpulmonata</taxon>
        <taxon>Sacoglossa</taxon>
        <taxon>Placobranchoidea</taxon>
        <taxon>Plakobranchidae</taxon>
        <taxon>Elysia</taxon>
    </lineage>
</organism>